<dbReference type="PANTHER" id="PTHR47505:SF1">
    <property type="entry name" value="DNA UTILIZATION PROTEIN YHGH"/>
    <property type="match status" value="1"/>
</dbReference>
<dbReference type="CDD" id="cd06223">
    <property type="entry name" value="PRTases_typeI"/>
    <property type="match status" value="1"/>
</dbReference>
<evidence type="ECO:0000259" key="3">
    <source>
        <dbReference type="Pfam" id="PF18912"/>
    </source>
</evidence>
<dbReference type="InterPro" id="IPR000836">
    <property type="entry name" value="PRTase_dom"/>
</dbReference>
<evidence type="ECO:0000313" key="5">
    <source>
        <dbReference type="Proteomes" id="UP000236327"/>
    </source>
</evidence>
<dbReference type="Pfam" id="PF00156">
    <property type="entry name" value="Pribosyltran"/>
    <property type="match status" value="1"/>
</dbReference>
<dbReference type="InterPro" id="IPR044005">
    <property type="entry name" value="DZR_2"/>
</dbReference>
<dbReference type="Proteomes" id="UP000236327">
    <property type="component" value="Unassembled WGS sequence"/>
</dbReference>
<dbReference type="OrthoDB" id="9779910at2"/>
<dbReference type="GO" id="GO:0016757">
    <property type="term" value="F:glycosyltransferase activity"/>
    <property type="evidence" value="ECO:0007669"/>
    <property type="project" value="UniProtKB-KW"/>
</dbReference>
<organism evidence="4 5">
    <name type="scientific">Novosphingobium guangzhouense</name>
    <dbReference type="NCBI Taxonomy" id="1850347"/>
    <lineage>
        <taxon>Bacteria</taxon>
        <taxon>Pseudomonadati</taxon>
        <taxon>Pseudomonadota</taxon>
        <taxon>Alphaproteobacteria</taxon>
        <taxon>Sphingomonadales</taxon>
        <taxon>Sphingomonadaceae</taxon>
        <taxon>Novosphingobium</taxon>
    </lineage>
</organism>
<sequence>MSLGQAFAPLIDLIFPPRCPLCGAAIGSASGLCSDCWSTLAIPGDPACNSCQRPFGNMMPEGGTCAPCLADPPRHSGIAAGTLYNEPSRKLVLTFKHGNRIALAPMMVGFMMPKLHFVDEGWLLVPVPLHRWRLWKRGYNQAAELARQIGRRSGARLCVDTLVRRKATRSLGGMGKLARQRALSGAIAVHPARKAALKGARVVLVDDVLTSGATSDACVSALRRAGAERVVIACFARVLDEALDI</sequence>
<dbReference type="EMBL" id="LYMM01000003">
    <property type="protein sequence ID" value="PNU06131.1"/>
    <property type="molecule type" value="Genomic_DNA"/>
</dbReference>
<reference evidence="4 5" key="1">
    <citation type="submission" date="2016-05" db="EMBL/GenBank/DDBJ databases">
        <title>Complete genome sequence of Novosphingobium guangzhouense SA925(T).</title>
        <authorList>
            <person name="Sha S."/>
        </authorList>
    </citation>
    <scope>NUCLEOTIDE SEQUENCE [LARGE SCALE GENOMIC DNA]</scope>
    <source>
        <strain evidence="4 5">SA925</strain>
    </source>
</reference>
<comment type="similarity">
    <text evidence="1">Belongs to the ComF/GntX family.</text>
</comment>
<proteinExistence type="inferred from homology"/>
<dbReference type="SUPFAM" id="SSF53271">
    <property type="entry name" value="PRTase-like"/>
    <property type="match status" value="1"/>
</dbReference>
<feature type="domain" description="Double zinc ribbon" evidence="3">
    <location>
        <begin position="10"/>
        <end position="69"/>
    </location>
</feature>
<keyword evidence="4" id="KW-0328">Glycosyltransferase</keyword>
<keyword evidence="5" id="KW-1185">Reference proteome</keyword>
<dbReference type="Gene3D" id="3.40.50.2020">
    <property type="match status" value="1"/>
</dbReference>
<name>A0A2K2G519_9SPHN</name>
<dbReference type="InterPro" id="IPR029057">
    <property type="entry name" value="PRTase-like"/>
</dbReference>
<dbReference type="PANTHER" id="PTHR47505">
    <property type="entry name" value="DNA UTILIZATION PROTEIN YHGH"/>
    <property type="match status" value="1"/>
</dbReference>
<protein>
    <submittedName>
        <fullName evidence="4">Amidophosphoribosyltransferase</fullName>
    </submittedName>
</protein>
<dbReference type="InterPro" id="IPR051910">
    <property type="entry name" value="ComF/GntX_DNA_util-trans"/>
</dbReference>
<accession>A0A2K2G519</accession>
<keyword evidence="4" id="KW-0808">Transferase</keyword>
<gene>
    <name evidence="4" type="ORF">A8V01_12275</name>
</gene>
<evidence type="ECO:0000256" key="1">
    <source>
        <dbReference type="ARBA" id="ARBA00008007"/>
    </source>
</evidence>
<feature type="domain" description="Phosphoribosyltransferase" evidence="2">
    <location>
        <begin position="137"/>
        <end position="240"/>
    </location>
</feature>
<comment type="caution">
    <text evidence="4">The sequence shown here is derived from an EMBL/GenBank/DDBJ whole genome shotgun (WGS) entry which is preliminary data.</text>
</comment>
<dbReference type="AlphaFoldDB" id="A0A2K2G519"/>
<dbReference type="Pfam" id="PF18912">
    <property type="entry name" value="DZR_2"/>
    <property type="match status" value="1"/>
</dbReference>
<dbReference type="RefSeq" id="WP_103094564.1">
    <property type="nucleotide sequence ID" value="NZ_LYMM01000003.1"/>
</dbReference>
<evidence type="ECO:0000259" key="2">
    <source>
        <dbReference type="Pfam" id="PF00156"/>
    </source>
</evidence>
<evidence type="ECO:0000313" key="4">
    <source>
        <dbReference type="EMBL" id="PNU06131.1"/>
    </source>
</evidence>